<sequence length="222" mass="26320">MSYEREYAAFMEHQQKGRSRESLRRLQEGHGYLEQLFLQQVWWPAVGSFEHLYAEYEVSGLVQGFRFLDFAYLRPPYRLCFELDGFGSHAKDLNRWQFADQLQRQNHLIFEDWKVFRFALDDVKEKPQRCQLFIQQLLGKYYGSLLTAPHFSQKERQLAQFFVHLGQEVTPSSAATFLQTSRDHTRRILSSLRAKGIIVPLKGKQRIRAYILNPDNSRVRLD</sequence>
<gene>
    <name evidence="1" type="ORF">ACI1P1_08920</name>
</gene>
<evidence type="ECO:0000313" key="2">
    <source>
        <dbReference type="Proteomes" id="UP001631969"/>
    </source>
</evidence>
<keyword evidence="1" id="KW-0238">DNA-binding</keyword>
<comment type="caution">
    <text evidence="1">The sequence shown here is derived from an EMBL/GenBank/DDBJ whole genome shotgun (WGS) entry which is preliminary data.</text>
</comment>
<accession>A0ACC7NWE7</accession>
<protein>
    <submittedName>
        <fullName evidence="1">DNA-binding response regulator</fullName>
    </submittedName>
</protein>
<organism evidence="1 2">
    <name type="scientific">Paenibacillus mesotrionivorans</name>
    <dbReference type="NCBI Taxonomy" id="3160968"/>
    <lineage>
        <taxon>Bacteria</taxon>
        <taxon>Bacillati</taxon>
        <taxon>Bacillota</taxon>
        <taxon>Bacilli</taxon>
        <taxon>Bacillales</taxon>
        <taxon>Paenibacillaceae</taxon>
        <taxon>Paenibacillus</taxon>
    </lineage>
</organism>
<proteinExistence type="predicted"/>
<evidence type="ECO:0000313" key="1">
    <source>
        <dbReference type="EMBL" id="MFM9328406.1"/>
    </source>
</evidence>
<dbReference type="EMBL" id="JBJURJ010000005">
    <property type="protein sequence ID" value="MFM9328406.1"/>
    <property type="molecule type" value="Genomic_DNA"/>
</dbReference>
<reference evidence="1" key="1">
    <citation type="submission" date="2024-12" db="EMBL/GenBank/DDBJ databases">
        <authorList>
            <person name="Wu N."/>
        </authorList>
    </citation>
    <scope>NUCLEOTIDE SEQUENCE</scope>
    <source>
        <strain evidence="1">P15</strain>
    </source>
</reference>
<dbReference type="Proteomes" id="UP001631969">
    <property type="component" value="Unassembled WGS sequence"/>
</dbReference>
<keyword evidence="2" id="KW-1185">Reference proteome</keyword>
<name>A0ACC7NWE7_9BACL</name>